<dbReference type="Proteomes" id="UP000708298">
    <property type="component" value="Unassembled WGS sequence"/>
</dbReference>
<keyword evidence="2" id="KW-0813">Transport</keyword>
<evidence type="ECO:0000313" key="9">
    <source>
        <dbReference type="Proteomes" id="UP000708298"/>
    </source>
</evidence>
<evidence type="ECO:0000256" key="3">
    <source>
        <dbReference type="ARBA" id="ARBA00022475"/>
    </source>
</evidence>
<gene>
    <name evidence="8" type="ORF">ASILVAE211_12605</name>
</gene>
<dbReference type="PANTHER" id="PTHR42718">
    <property type="entry name" value="MAJOR FACILITATOR SUPERFAMILY MULTIDRUG TRANSPORTER MFSC"/>
    <property type="match status" value="1"/>
</dbReference>
<feature type="transmembrane region" description="Helical" evidence="7">
    <location>
        <begin position="35"/>
        <end position="53"/>
    </location>
</feature>
<accession>A0A963YS73</accession>
<feature type="transmembrane region" description="Helical" evidence="7">
    <location>
        <begin position="6"/>
        <end position="23"/>
    </location>
</feature>
<dbReference type="GO" id="GO:0005886">
    <property type="term" value="C:plasma membrane"/>
    <property type="evidence" value="ECO:0007669"/>
    <property type="project" value="UniProtKB-SubCell"/>
</dbReference>
<dbReference type="RefSeq" id="WP_264478849.1">
    <property type="nucleotide sequence ID" value="NZ_JAESVB010000005.1"/>
</dbReference>
<feature type="transmembrane region" description="Helical" evidence="7">
    <location>
        <begin position="107"/>
        <end position="125"/>
    </location>
</feature>
<comment type="caution">
    <text evidence="8">The sequence shown here is derived from an EMBL/GenBank/DDBJ whole genome shotgun (WGS) entry which is preliminary data.</text>
</comment>
<feature type="transmembrane region" description="Helical" evidence="7">
    <location>
        <begin position="232"/>
        <end position="253"/>
    </location>
</feature>
<dbReference type="InterPro" id="IPR036259">
    <property type="entry name" value="MFS_trans_sf"/>
</dbReference>
<feature type="transmembrane region" description="Helical" evidence="7">
    <location>
        <begin position="73"/>
        <end position="95"/>
    </location>
</feature>
<evidence type="ECO:0000256" key="1">
    <source>
        <dbReference type="ARBA" id="ARBA00004651"/>
    </source>
</evidence>
<keyword evidence="4 7" id="KW-0812">Transmembrane</keyword>
<keyword evidence="5 7" id="KW-1133">Transmembrane helix</keyword>
<dbReference type="Gene3D" id="1.20.1250.20">
    <property type="entry name" value="MFS general substrate transporter like domains"/>
    <property type="match status" value="1"/>
</dbReference>
<proteinExistence type="predicted"/>
<feature type="transmembrane region" description="Helical" evidence="7">
    <location>
        <begin position="131"/>
        <end position="156"/>
    </location>
</feature>
<evidence type="ECO:0000256" key="2">
    <source>
        <dbReference type="ARBA" id="ARBA00022448"/>
    </source>
</evidence>
<dbReference type="InterPro" id="IPR011701">
    <property type="entry name" value="MFS"/>
</dbReference>
<sequence length="263" mass="28038">MRYDRASALLCALSVGVGMFGIMDLSHGTTWQRGLVEVVIGLVSGVFLVRRQLTRAEPLLPIDLLRIPLFRLSIMTSVFSFCAQLLAFIAIPFYVQDMLGRSEVMTGLLMTPWPLMVMIAAPIAGRLSDHFPAGLLGGIGLGCYALGLGLTALLPAHPENWDICWRLGICGAGFGLFQAPNNRAILGSAPRHRSGGANGMLGMARLTGQTLGATLCATVFKLFPHHGQMPVAMGLACLLAVIGMTISLLRLRLPGSVPNTVKS</sequence>
<evidence type="ECO:0000256" key="7">
    <source>
        <dbReference type="SAM" id="Phobius"/>
    </source>
</evidence>
<dbReference type="PANTHER" id="PTHR42718:SF46">
    <property type="entry name" value="BLR6921 PROTEIN"/>
    <property type="match status" value="1"/>
</dbReference>
<keyword evidence="6 7" id="KW-0472">Membrane</keyword>
<organism evidence="8 9">
    <name type="scientific">Acidisoma silvae</name>
    <dbReference type="NCBI Taxonomy" id="2802396"/>
    <lineage>
        <taxon>Bacteria</taxon>
        <taxon>Pseudomonadati</taxon>
        <taxon>Pseudomonadota</taxon>
        <taxon>Alphaproteobacteria</taxon>
        <taxon>Acetobacterales</taxon>
        <taxon>Acidocellaceae</taxon>
        <taxon>Acidisoma</taxon>
    </lineage>
</organism>
<evidence type="ECO:0000256" key="6">
    <source>
        <dbReference type="ARBA" id="ARBA00023136"/>
    </source>
</evidence>
<comment type="subcellular location">
    <subcellularLocation>
        <location evidence="1">Cell membrane</location>
        <topology evidence="1">Multi-pass membrane protein</topology>
    </subcellularLocation>
</comment>
<dbReference type="SUPFAM" id="SSF103473">
    <property type="entry name" value="MFS general substrate transporter"/>
    <property type="match status" value="1"/>
</dbReference>
<reference evidence="8" key="2">
    <citation type="submission" date="2021-01" db="EMBL/GenBank/DDBJ databases">
        <authorList>
            <person name="Mieszkin S."/>
            <person name="Pouder E."/>
            <person name="Alain K."/>
        </authorList>
    </citation>
    <scope>NUCLEOTIDE SEQUENCE</scope>
    <source>
        <strain evidence="8">HW T2.11</strain>
    </source>
</reference>
<name>A0A963YS73_9PROT</name>
<protein>
    <submittedName>
        <fullName evidence="8">MFS transporter</fullName>
    </submittedName>
</protein>
<evidence type="ECO:0000256" key="4">
    <source>
        <dbReference type="ARBA" id="ARBA00022692"/>
    </source>
</evidence>
<evidence type="ECO:0000313" key="8">
    <source>
        <dbReference type="EMBL" id="MCB8876026.1"/>
    </source>
</evidence>
<dbReference type="Pfam" id="PF07690">
    <property type="entry name" value="MFS_1"/>
    <property type="match status" value="1"/>
</dbReference>
<evidence type="ECO:0000256" key="5">
    <source>
        <dbReference type="ARBA" id="ARBA00022989"/>
    </source>
</evidence>
<keyword evidence="9" id="KW-1185">Reference proteome</keyword>
<dbReference type="AlphaFoldDB" id="A0A963YS73"/>
<keyword evidence="3" id="KW-1003">Cell membrane</keyword>
<dbReference type="EMBL" id="JAESVB010000005">
    <property type="protein sequence ID" value="MCB8876026.1"/>
    <property type="molecule type" value="Genomic_DNA"/>
</dbReference>
<reference evidence="8" key="1">
    <citation type="journal article" date="2021" name="Microorganisms">
        <title>Acidisoma silvae sp. nov. and Acidisomacellulosilytica sp. nov., Two Acidophilic Bacteria Isolated from Decaying Wood, Hydrolyzing Cellulose and Producing Poly-3-hydroxybutyrate.</title>
        <authorList>
            <person name="Mieszkin S."/>
            <person name="Pouder E."/>
            <person name="Uroz S."/>
            <person name="Simon-Colin C."/>
            <person name="Alain K."/>
        </authorList>
    </citation>
    <scope>NUCLEOTIDE SEQUENCE</scope>
    <source>
        <strain evidence="8">HW T2.11</strain>
    </source>
</reference>
<dbReference type="FunFam" id="1.20.1250.20:FF:000168">
    <property type="entry name" value="Transporter, major facilitator family"/>
    <property type="match status" value="1"/>
</dbReference>
<dbReference type="GO" id="GO:0022857">
    <property type="term" value="F:transmembrane transporter activity"/>
    <property type="evidence" value="ECO:0007669"/>
    <property type="project" value="InterPro"/>
</dbReference>